<evidence type="ECO:0000256" key="8">
    <source>
        <dbReference type="ARBA" id="ARBA00049339"/>
    </source>
</evidence>
<dbReference type="EMBL" id="BMNL01000004">
    <property type="protein sequence ID" value="GGP22398.1"/>
    <property type="molecule type" value="Genomic_DNA"/>
</dbReference>
<dbReference type="Gene3D" id="1.10.730.10">
    <property type="entry name" value="Isoleucyl-tRNA Synthetase, Domain 1"/>
    <property type="match status" value="1"/>
</dbReference>
<evidence type="ECO:0000256" key="6">
    <source>
        <dbReference type="ARBA" id="ARBA00022917"/>
    </source>
</evidence>
<dbReference type="OrthoDB" id="372102at2157"/>
<evidence type="ECO:0000256" key="7">
    <source>
        <dbReference type="ARBA" id="ARBA00023146"/>
    </source>
</evidence>
<dbReference type="AlphaFoldDB" id="A0A830GWP1"/>
<evidence type="ECO:0000256" key="9">
    <source>
        <dbReference type="NCBIfam" id="TIGR00456"/>
    </source>
</evidence>
<reference evidence="12" key="2">
    <citation type="submission" date="2020-09" db="EMBL/GenBank/DDBJ databases">
        <authorList>
            <person name="Sun Q."/>
            <person name="Ohkuma M."/>
        </authorList>
    </citation>
    <scope>NUCLEOTIDE SEQUENCE</scope>
    <source>
        <strain evidence="12">JCM 10088</strain>
    </source>
</reference>
<evidence type="ECO:0000256" key="10">
    <source>
        <dbReference type="RuleBase" id="RU363038"/>
    </source>
</evidence>
<keyword evidence="4 10" id="KW-0547">Nucleotide-binding</keyword>
<dbReference type="GO" id="GO:0004814">
    <property type="term" value="F:arginine-tRNA ligase activity"/>
    <property type="evidence" value="ECO:0007669"/>
    <property type="project" value="UniProtKB-UniRule"/>
</dbReference>
<dbReference type="Gene3D" id="3.40.50.620">
    <property type="entry name" value="HUPs"/>
    <property type="match status" value="1"/>
</dbReference>
<dbReference type="NCBIfam" id="NF002446">
    <property type="entry name" value="PRK01611.3-3"/>
    <property type="match status" value="1"/>
</dbReference>
<keyword evidence="6 10" id="KW-0648">Protein biosynthesis</keyword>
<dbReference type="GO" id="GO:0006420">
    <property type="term" value="P:arginyl-tRNA aminoacylation"/>
    <property type="evidence" value="ECO:0007669"/>
    <property type="project" value="UniProtKB-UniRule"/>
</dbReference>
<dbReference type="Pfam" id="PF00750">
    <property type="entry name" value="tRNA-synt_1d"/>
    <property type="match status" value="2"/>
</dbReference>
<proteinExistence type="inferred from homology"/>
<evidence type="ECO:0000313" key="12">
    <source>
        <dbReference type="EMBL" id="GGP22398.1"/>
    </source>
</evidence>
<keyword evidence="13" id="KW-1185">Reference proteome</keyword>
<dbReference type="PANTHER" id="PTHR11956:SF5">
    <property type="entry name" value="ARGININE--TRNA LIGASE, CYTOPLASMIC"/>
    <property type="match status" value="1"/>
</dbReference>
<dbReference type="InterPro" id="IPR009080">
    <property type="entry name" value="tRNAsynth_Ia_anticodon-bd"/>
</dbReference>
<evidence type="ECO:0000256" key="4">
    <source>
        <dbReference type="ARBA" id="ARBA00022741"/>
    </source>
</evidence>
<reference evidence="12" key="1">
    <citation type="journal article" date="2014" name="Int. J. Syst. Evol. Microbiol.">
        <title>Complete genome sequence of Corynebacterium casei LMG S-19264T (=DSM 44701T), isolated from a smear-ripened cheese.</title>
        <authorList>
            <consortium name="US DOE Joint Genome Institute (JGI-PGF)"/>
            <person name="Walter F."/>
            <person name="Albersmeier A."/>
            <person name="Kalinowski J."/>
            <person name="Ruckert C."/>
        </authorList>
    </citation>
    <scope>NUCLEOTIDE SEQUENCE</scope>
    <source>
        <strain evidence="12">JCM 10088</strain>
    </source>
</reference>
<keyword evidence="7 10" id="KW-0030">Aminoacyl-tRNA synthetase</keyword>
<evidence type="ECO:0000259" key="11">
    <source>
        <dbReference type="SMART" id="SM00836"/>
    </source>
</evidence>
<comment type="similarity">
    <text evidence="1 10">Belongs to the class-I aminoacyl-tRNA synthetase family.</text>
</comment>
<dbReference type="GO" id="GO:0005737">
    <property type="term" value="C:cytoplasm"/>
    <property type="evidence" value="ECO:0007669"/>
    <property type="project" value="UniProtKB-UniRule"/>
</dbReference>
<gene>
    <name evidence="12" type="ORF">GCM10007981_18300</name>
</gene>
<dbReference type="PRINTS" id="PR01038">
    <property type="entry name" value="TRNASYNTHARG"/>
</dbReference>
<dbReference type="EC" id="6.1.1.19" evidence="2 9"/>
<evidence type="ECO:0000256" key="1">
    <source>
        <dbReference type="ARBA" id="ARBA00005594"/>
    </source>
</evidence>
<evidence type="ECO:0000313" key="13">
    <source>
        <dbReference type="Proteomes" id="UP000610960"/>
    </source>
</evidence>
<comment type="catalytic activity">
    <reaction evidence="8">
        <text>tRNA(Arg) + L-arginine + ATP = L-arginyl-tRNA(Arg) + AMP + diphosphate</text>
        <dbReference type="Rhea" id="RHEA:20301"/>
        <dbReference type="Rhea" id="RHEA-COMP:9658"/>
        <dbReference type="Rhea" id="RHEA-COMP:9673"/>
        <dbReference type="ChEBI" id="CHEBI:30616"/>
        <dbReference type="ChEBI" id="CHEBI:32682"/>
        <dbReference type="ChEBI" id="CHEBI:33019"/>
        <dbReference type="ChEBI" id="CHEBI:78442"/>
        <dbReference type="ChEBI" id="CHEBI:78513"/>
        <dbReference type="ChEBI" id="CHEBI:456215"/>
        <dbReference type="EC" id="6.1.1.19"/>
    </reaction>
</comment>
<dbReference type="NCBIfam" id="TIGR00456">
    <property type="entry name" value="argS"/>
    <property type="match status" value="1"/>
</dbReference>
<dbReference type="InterPro" id="IPR001278">
    <property type="entry name" value="Arg-tRNA-ligase"/>
</dbReference>
<feature type="domain" description="DALR anticodon binding" evidence="11">
    <location>
        <begin position="520"/>
        <end position="635"/>
    </location>
</feature>
<dbReference type="Proteomes" id="UP000610960">
    <property type="component" value="Unassembled WGS sequence"/>
</dbReference>
<dbReference type="SUPFAM" id="SSF47323">
    <property type="entry name" value="Anticodon-binding domain of a subclass of class I aminoacyl-tRNA synthetases"/>
    <property type="match status" value="1"/>
</dbReference>
<keyword evidence="5 10" id="KW-0067">ATP-binding</keyword>
<accession>A0A830GWP1</accession>
<protein>
    <recommendedName>
        <fullName evidence="2 9">Arginine--tRNA ligase</fullName>
        <ecNumber evidence="2 9">6.1.1.19</ecNumber>
    </recommendedName>
</protein>
<dbReference type="GO" id="GO:0005524">
    <property type="term" value="F:ATP binding"/>
    <property type="evidence" value="ECO:0007669"/>
    <property type="project" value="UniProtKB-KW"/>
</dbReference>
<dbReference type="RefSeq" id="WP_188597091.1">
    <property type="nucleotide sequence ID" value="NZ_BMNL01000004.1"/>
</dbReference>
<name>A0A830GWP1_9CREN</name>
<comment type="caution">
    <text evidence="12">The sequence shown here is derived from an EMBL/GenBank/DDBJ whole genome shotgun (WGS) entry which is preliminary data.</text>
</comment>
<evidence type="ECO:0000256" key="3">
    <source>
        <dbReference type="ARBA" id="ARBA00022598"/>
    </source>
</evidence>
<dbReference type="InterPro" id="IPR014729">
    <property type="entry name" value="Rossmann-like_a/b/a_fold"/>
</dbReference>
<keyword evidence="3 10" id="KW-0436">Ligase</keyword>
<evidence type="ECO:0000256" key="5">
    <source>
        <dbReference type="ARBA" id="ARBA00022840"/>
    </source>
</evidence>
<dbReference type="InterPro" id="IPR035684">
    <property type="entry name" value="ArgRS_core"/>
</dbReference>
<dbReference type="PANTHER" id="PTHR11956">
    <property type="entry name" value="ARGINYL-TRNA SYNTHETASE"/>
    <property type="match status" value="1"/>
</dbReference>
<dbReference type="SMART" id="SM00836">
    <property type="entry name" value="DALR_1"/>
    <property type="match status" value="1"/>
</dbReference>
<organism evidence="12 13">
    <name type="scientific">Thermocladium modestius</name>
    <dbReference type="NCBI Taxonomy" id="62609"/>
    <lineage>
        <taxon>Archaea</taxon>
        <taxon>Thermoproteota</taxon>
        <taxon>Thermoprotei</taxon>
        <taxon>Thermoproteales</taxon>
        <taxon>Thermoproteaceae</taxon>
        <taxon>Thermocladium</taxon>
    </lineage>
</organism>
<dbReference type="SUPFAM" id="SSF52374">
    <property type="entry name" value="Nucleotidylyl transferase"/>
    <property type="match status" value="1"/>
</dbReference>
<dbReference type="Pfam" id="PF05746">
    <property type="entry name" value="DALR_1"/>
    <property type="match status" value="1"/>
</dbReference>
<dbReference type="InterPro" id="IPR008909">
    <property type="entry name" value="DALR_anticod-bd"/>
</dbReference>
<evidence type="ECO:0000256" key="2">
    <source>
        <dbReference type="ARBA" id="ARBA00012837"/>
    </source>
</evidence>
<sequence>MIYDPEEQVEMDFKALLAELGSATGIDFSGVKPSRAREGFGFMAVPLHTYLKSNPGIADAVKSLRPRGLIKSIDLVNGFLNIDIDNYAYAELVINSILSAGSKYGWSPRCGGSKVVIEHTSANPIHQLHTGHGRNMIIGDTLSRLHRFCGSEVSTRFYVDDCGPQVMYMALGYQSAKGLINERIERGTKPDKVLGAVYSITYAIGEIQRLSTAEKTVEGDEEKRKLIAERDEWVGILAKWSSEDEELVNALASSLGGVNVTEEVGRWVREYERGNPEIRGKVREGIERIFDGFKSTLSSFGVSFDAFDWESEIALDTGLAKALVDRIAAAGADYVERLGGAVTVDVERYAKDHNLMNSLSLPKFLPKAMLTRSDGSTLYLTRDLAYAVWCLDSCRPSRIIRVIGSEQTHPQAQLRVLLHMMGYDAGRIMHYSYEMVNMPGAKMSSRRGRIVSMDDLLEEAEERVWKIVKDRLGKEEAGKVVKAVAVGAIRFSFLSISPLKVLEFNWDKLLDLKQNSGPFIQYSYVRASSILEKAGYPTITSVAAPKSLSEEEVKLISDLGGLPRALAEVSSNLRLENLVDYVNRMATDFNVFYEKNPVINAEPELRDFRLALVTAFRIALGNMMNIMGIPIIEHM</sequence>